<dbReference type="Proteomes" id="UP000245533">
    <property type="component" value="Unassembled WGS sequence"/>
</dbReference>
<name>A0A316TPV5_9BACT</name>
<sequence>MSLDPPPPPRHSLDIDGDVQLRGTVSRVGLTNEINTQIWAVNMGADTARIETGVCAFNLLAYNSRKENRKLVWYNRMPENYVCFDELLNYNLPSSDSLLLDDQIYISGDNWYWDLPESNLHFELEAVNEKGQITQTDTKSSVIK</sequence>
<reference evidence="1 2" key="1">
    <citation type="submission" date="2018-05" db="EMBL/GenBank/DDBJ databases">
        <title>Rhodohalobacter halophilus gen. nov., sp. nov., a moderately halophilic member of the family Balneolaceae.</title>
        <authorList>
            <person name="Liu Z.-W."/>
        </authorList>
    </citation>
    <scope>NUCLEOTIDE SEQUENCE [LARGE SCALE GENOMIC DNA]</scope>
    <source>
        <strain evidence="1 2">8A47</strain>
    </source>
</reference>
<comment type="caution">
    <text evidence="1">The sequence shown here is derived from an EMBL/GenBank/DDBJ whole genome shotgun (WGS) entry which is preliminary data.</text>
</comment>
<dbReference type="EMBL" id="QGGB01000006">
    <property type="protein sequence ID" value="PWN06637.1"/>
    <property type="molecule type" value="Genomic_DNA"/>
</dbReference>
<gene>
    <name evidence="1" type="ORF">DDZ15_08975</name>
</gene>
<organism evidence="1 2">
    <name type="scientific">Rhodohalobacter mucosus</name>
    <dbReference type="NCBI Taxonomy" id="2079485"/>
    <lineage>
        <taxon>Bacteria</taxon>
        <taxon>Pseudomonadati</taxon>
        <taxon>Balneolota</taxon>
        <taxon>Balneolia</taxon>
        <taxon>Balneolales</taxon>
        <taxon>Balneolaceae</taxon>
        <taxon>Rhodohalobacter</taxon>
    </lineage>
</organism>
<protein>
    <submittedName>
        <fullName evidence="1">Uncharacterized protein</fullName>
    </submittedName>
</protein>
<proteinExistence type="predicted"/>
<evidence type="ECO:0000313" key="2">
    <source>
        <dbReference type="Proteomes" id="UP000245533"/>
    </source>
</evidence>
<dbReference type="AlphaFoldDB" id="A0A316TPV5"/>
<keyword evidence="2" id="KW-1185">Reference proteome</keyword>
<evidence type="ECO:0000313" key="1">
    <source>
        <dbReference type="EMBL" id="PWN06637.1"/>
    </source>
</evidence>
<accession>A0A316TPV5</accession>